<proteinExistence type="inferred from homology"/>
<evidence type="ECO:0000256" key="7">
    <source>
        <dbReference type="SAM" id="SignalP"/>
    </source>
</evidence>
<keyword evidence="3" id="KW-0378">Hydrolase</keyword>
<dbReference type="Pfam" id="PF00112">
    <property type="entry name" value="Peptidase_C1"/>
    <property type="match status" value="1"/>
</dbReference>
<evidence type="ECO:0000259" key="8">
    <source>
        <dbReference type="SMART" id="SM00645"/>
    </source>
</evidence>
<evidence type="ECO:0000256" key="4">
    <source>
        <dbReference type="ARBA" id="ARBA00022807"/>
    </source>
</evidence>
<dbReference type="SMART" id="SM00848">
    <property type="entry name" value="Inhibitor_I29"/>
    <property type="match status" value="1"/>
</dbReference>
<keyword evidence="7" id="KW-0732">Signal</keyword>
<feature type="domain" description="Peptidase C1A papain C-terminal" evidence="8">
    <location>
        <begin position="112"/>
        <end position="327"/>
    </location>
</feature>
<dbReference type="GO" id="GO:0006508">
    <property type="term" value="P:proteolysis"/>
    <property type="evidence" value="ECO:0007669"/>
    <property type="project" value="UniProtKB-KW"/>
</dbReference>
<feature type="signal peptide" evidence="7">
    <location>
        <begin position="1"/>
        <end position="16"/>
    </location>
</feature>
<evidence type="ECO:0000256" key="5">
    <source>
        <dbReference type="ARBA" id="ARBA00023145"/>
    </source>
</evidence>
<dbReference type="EMBL" id="JAPXFL010000012">
    <property type="protein sequence ID" value="KAK9498923.1"/>
    <property type="molecule type" value="Genomic_DNA"/>
</dbReference>
<dbReference type="PROSITE" id="PS00639">
    <property type="entry name" value="THIOL_PROTEASE_HIS"/>
    <property type="match status" value="1"/>
</dbReference>
<evidence type="ECO:0000313" key="11">
    <source>
        <dbReference type="Proteomes" id="UP001461498"/>
    </source>
</evidence>
<dbReference type="Pfam" id="PF08246">
    <property type="entry name" value="Inhibitor_I29"/>
    <property type="match status" value="1"/>
</dbReference>
<dbReference type="PROSITE" id="PS00139">
    <property type="entry name" value="THIOL_PROTEASE_CYS"/>
    <property type="match status" value="1"/>
</dbReference>
<dbReference type="Gene3D" id="3.90.70.10">
    <property type="entry name" value="Cysteine proteinases"/>
    <property type="match status" value="1"/>
</dbReference>
<dbReference type="InterPro" id="IPR000668">
    <property type="entry name" value="Peptidase_C1A_C"/>
</dbReference>
<evidence type="ECO:0000256" key="3">
    <source>
        <dbReference type="ARBA" id="ARBA00022801"/>
    </source>
</evidence>
<dbReference type="InterPro" id="IPR038765">
    <property type="entry name" value="Papain-like_cys_pep_sf"/>
</dbReference>
<dbReference type="CDD" id="cd02248">
    <property type="entry name" value="Peptidase_C1A"/>
    <property type="match status" value="1"/>
</dbReference>
<dbReference type="FunFam" id="3.90.70.10:FF:000006">
    <property type="entry name" value="Cathepsin S"/>
    <property type="match status" value="1"/>
</dbReference>
<dbReference type="PROSITE" id="PS00640">
    <property type="entry name" value="THIOL_PROTEASE_ASN"/>
    <property type="match status" value="1"/>
</dbReference>
<comment type="similarity">
    <text evidence="1">Belongs to the peptidase C1 family.</text>
</comment>
<dbReference type="InterPro" id="IPR025661">
    <property type="entry name" value="Pept_asp_AS"/>
</dbReference>
<dbReference type="InterPro" id="IPR025660">
    <property type="entry name" value="Pept_his_AS"/>
</dbReference>
<dbReference type="InterPro" id="IPR013201">
    <property type="entry name" value="Prot_inhib_I29"/>
</dbReference>
<sequence length="328" mass="36523">MKVALCLLFGIVAIQGAWVNNAPDDWVEFKAKFGKVYKNSFEELFRMNVYRENKRKIEEHNQRYENGEVTYKLKMNHFGDLMQHEFKAMMNGFKRSERPSNNKVFEATGSKVPDKVDWRQKGAVTGIKDQGQCGSCWAFSATGSLEGQLFLKNKKLVSISEQQLVDCSGEYGNEGCNGGLMDSAFEYIKANGGIDTESSYPYEAEDDSCRFNKKNVAGTVTGYVDIKSGDENALKEAVANVGPISVAIDAGNMSFQFYSSGIYNEPYCSDSSLDHGVLAVGYGSDNNSDYWLVKNSWGTVWGIDGYIKMTRNRNNQCGIATQASYPLV</sequence>
<dbReference type="InterPro" id="IPR039417">
    <property type="entry name" value="Peptidase_C1A_papain-like"/>
</dbReference>
<protein>
    <recommendedName>
        <fullName evidence="12">Cathepsin L</fullName>
    </recommendedName>
</protein>
<keyword evidence="11" id="KW-1185">Reference proteome</keyword>
<feature type="domain" description="Cathepsin propeptide inhibitor" evidence="9">
    <location>
        <begin position="26"/>
        <end position="86"/>
    </location>
</feature>
<evidence type="ECO:0000313" key="10">
    <source>
        <dbReference type="EMBL" id="KAK9498923.1"/>
    </source>
</evidence>
<dbReference type="SMART" id="SM00645">
    <property type="entry name" value="Pept_C1"/>
    <property type="match status" value="1"/>
</dbReference>
<dbReference type="PANTHER" id="PTHR12411">
    <property type="entry name" value="CYSTEINE PROTEASE FAMILY C1-RELATED"/>
    <property type="match status" value="1"/>
</dbReference>
<comment type="caution">
    <text evidence="10">The sequence shown here is derived from an EMBL/GenBank/DDBJ whole genome shotgun (WGS) entry which is preliminary data.</text>
</comment>
<keyword evidence="5" id="KW-0865">Zymogen</keyword>
<keyword evidence="6" id="KW-1015">Disulfide bond</keyword>
<dbReference type="InterPro" id="IPR000169">
    <property type="entry name" value="Pept_cys_AS"/>
</dbReference>
<organism evidence="10 11">
    <name type="scientific">Rhynocoris fuscipes</name>
    <dbReference type="NCBI Taxonomy" id="488301"/>
    <lineage>
        <taxon>Eukaryota</taxon>
        <taxon>Metazoa</taxon>
        <taxon>Ecdysozoa</taxon>
        <taxon>Arthropoda</taxon>
        <taxon>Hexapoda</taxon>
        <taxon>Insecta</taxon>
        <taxon>Pterygota</taxon>
        <taxon>Neoptera</taxon>
        <taxon>Paraneoptera</taxon>
        <taxon>Hemiptera</taxon>
        <taxon>Heteroptera</taxon>
        <taxon>Panheteroptera</taxon>
        <taxon>Cimicomorpha</taxon>
        <taxon>Reduviidae</taxon>
        <taxon>Harpactorinae</taxon>
        <taxon>Harpactorini</taxon>
        <taxon>Rhynocoris</taxon>
    </lineage>
</organism>
<keyword evidence="2" id="KW-0645">Protease</keyword>
<dbReference type="GO" id="GO:0008234">
    <property type="term" value="F:cysteine-type peptidase activity"/>
    <property type="evidence" value="ECO:0007669"/>
    <property type="project" value="UniProtKB-KW"/>
</dbReference>
<evidence type="ECO:0000256" key="6">
    <source>
        <dbReference type="ARBA" id="ARBA00023157"/>
    </source>
</evidence>
<name>A0AAW1CMJ3_9HEMI</name>
<keyword evidence="4" id="KW-0788">Thiol protease</keyword>
<evidence type="ECO:0000256" key="1">
    <source>
        <dbReference type="ARBA" id="ARBA00008455"/>
    </source>
</evidence>
<dbReference type="Proteomes" id="UP001461498">
    <property type="component" value="Unassembled WGS sequence"/>
</dbReference>
<dbReference type="SUPFAM" id="SSF54001">
    <property type="entry name" value="Cysteine proteinases"/>
    <property type="match status" value="1"/>
</dbReference>
<dbReference type="InterPro" id="IPR013128">
    <property type="entry name" value="Peptidase_C1A"/>
</dbReference>
<evidence type="ECO:0000256" key="2">
    <source>
        <dbReference type="ARBA" id="ARBA00022670"/>
    </source>
</evidence>
<evidence type="ECO:0000259" key="9">
    <source>
        <dbReference type="SMART" id="SM00848"/>
    </source>
</evidence>
<reference evidence="10 11" key="1">
    <citation type="submission" date="2022-12" db="EMBL/GenBank/DDBJ databases">
        <title>Chromosome-level genome assembly of true bugs.</title>
        <authorList>
            <person name="Ma L."/>
            <person name="Li H."/>
        </authorList>
    </citation>
    <scope>NUCLEOTIDE SEQUENCE [LARGE SCALE GENOMIC DNA]</scope>
    <source>
        <strain evidence="10">Lab_2022b</strain>
    </source>
</reference>
<gene>
    <name evidence="10" type="ORF">O3M35_003464</name>
</gene>
<dbReference type="PRINTS" id="PR00705">
    <property type="entry name" value="PAPAIN"/>
</dbReference>
<dbReference type="AlphaFoldDB" id="A0AAW1CMJ3"/>
<feature type="chain" id="PRO_5043587077" description="Cathepsin L" evidence="7">
    <location>
        <begin position="17"/>
        <end position="328"/>
    </location>
</feature>
<accession>A0AAW1CMJ3</accession>
<evidence type="ECO:0008006" key="12">
    <source>
        <dbReference type="Google" id="ProtNLM"/>
    </source>
</evidence>